<dbReference type="Gene3D" id="2.60.40.10">
    <property type="entry name" value="Immunoglobulins"/>
    <property type="match status" value="2"/>
</dbReference>
<protein>
    <recommendedName>
        <fullName evidence="5">Ig-like domain-containing protein</fullName>
    </recommendedName>
</protein>
<evidence type="ECO:0000256" key="3">
    <source>
        <dbReference type="ARBA" id="ARBA00022737"/>
    </source>
</evidence>
<evidence type="ECO:0000313" key="6">
    <source>
        <dbReference type="EMBL" id="KAJ8952458.1"/>
    </source>
</evidence>
<evidence type="ECO:0000256" key="2">
    <source>
        <dbReference type="ARBA" id="ARBA00022490"/>
    </source>
</evidence>
<accession>A0AAV8YNZ8</accession>
<evidence type="ECO:0000256" key="1">
    <source>
        <dbReference type="ARBA" id="ARBA00004496"/>
    </source>
</evidence>
<evidence type="ECO:0000256" key="4">
    <source>
        <dbReference type="ARBA" id="ARBA00023319"/>
    </source>
</evidence>
<comment type="caution">
    <text evidence="6">The sequence shown here is derived from an EMBL/GenBank/DDBJ whole genome shotgun (WGS) entry which is preliminary data.</text>
</comment>
<evidence type="ECO:0000313" key="7">
    <source>
        <dbReference type="Proteomes" id="UP001162156"/>
    </source>
</evidence>
<gene>
    <name evidence="6" type="ORF">NQ314_007534</name>
</gene>
<keyword evidence="4" id="KW-0393">Immunoglobulin domain</keyword>
<dbReference type="PROSITE" id="PS50835">
    <property type="entry name" value="IG_LIKE"/>
    <property type="match status" value="2"/>
</dbReference>
<dbReference type="InterPro" id="IPR003599">
    <property type="entry name" value="Ig_sub"/>
</dbReference>
<dbReference type="FunFam" id="2.60.40.10:FF:000031">
    <property type="entry name" value="Myosin-binding protein C, slow type"/>
    <property type="match status" value="1"/>
</dbReference>
<dbReference type="FunFam" id="2.60.40.10:FF:000425">
    <property type="entry name" value="Myosin light chain kinase"/>
    <property type="match status" value="1"/>
</dbReference>
<feature type="domain" description="Ig-like" evidence="5">
    <location>
        <begin position="122"/>
        <end position="214"/>
    </location>
</feature>
<dbReference type="Proteomes" id="UP001162156">
    <property type="component" value="Unassembled WGS sequence"/>
</dbReference>
<dbReference type="InterPro" id="IPR036179">
    <property type="entry name" value="Ig-like_dom_sf"/>
</dbReference>
<keyword evidence="3" id="KW-0677">Repeat</keyword>
<dbReference type="SMART" id="SM00408">
    <property type="entry name" value="IGc2"/>
    <property type="match status" value="2"/>
</dbReference>
<keyword evidence="2" id="KW-0963">Cytoplasm</keyword>
<dbReference type="PANTHER" id="PTHR47633">
    <property type="entry name" value="IMMUNOGLOBULIN"/>
    <property type="match status" value="1"/>
</dbReference>
<dbReference type="GO" id="GO:0005737">
    <property type="term" value="C:cytoplasm"/>
    <property type="evidence" value="ECO:0007669"/>
    <property type="project" value="UniProtKB-SubCell"/>
</dbReference>
<evidence type="ECO:0000259" key="5">
    <source>
        <dbReference type="PROSITE" id="PS50835"/>
    </source>
</evidence>
<name>A0AAV8YNZ8_9CUCU</name>
<comment type="subcellular location">
    <subcellularLocation>
        <location evidence="1">Cytoplasm</location>
    </subcellularLocation>
</comment>
<dbReference type="EMBL" id="JANEYF010002024">
    <property type="protein sequence ID" value="KAJ8952458.1"/>
    <property type="molecule type" value="Genomic_DNA"/>
</dbReference>
<reference evidence="6" key="1">
    <citation type="journal article" date="2023" name="Insect Mol. Biol.">
        <title>Genome sequencing provides insights into the evolution of gene families encoding plant cell wall-degrading enzymes in longhorned beetles.</title>
        <authorList>
            <person name="Shin N.R."/>
            <person name="Okamura Y."/>
            <person name="Kirsch R."/>
            <person name="Pauchet Y."/>
        </authorList>
    </citation>
    <scope>NUCLEOTIDE SEQUENCE</scope>
    <source>
        <strain evidence="6">RBIC_L_NR</strain>
    </source>
</reference>
<sequence length="214" mass="23982">MDVNELLEKEETGIAPHFIQPLKPQIIEETSKAILQCTVVGQPTPKVKWFTGKDEIRPSPTKQLSYNPETGVATLEILEPSPEDETIYRVKADNKFGQAECRANLIISKSVAVTQPLVMYAPKITKPVKAIVASVNEDIVLEADFEGTPKPDITWLRNGKEIKPSDNFEIEVEENKTILRIKKKTNKKQKGGKYEVRAINIKGGGSFLWYSCNN</sequence>
<dbReference type="Pfam" id="PF07679">
    <property type="entry name" value="I-set"/>
    <property type="match status" value="2"/>
</dbReference>
<dbReference type="InterPro" id="IPR007110">
    <property type="entry name" value="Ig-like_dom"/>
</dbReference>
<dbReference type="AlphaFoldDB" id="A0AAV8YNZ8"/>
<dbReference type="SUPFAM" id="SSF48726">
    <property type="entry name" value="Immunoglobulin"/>
    <property type="match status" value="2"/>
</dbReference>
<keyword evidence="7" id="KW-1185">Reference proteome</keyword>
<feature type="domain" description="Ig-like" evidence="5">
    <location>
        <begin position="16"/>
        <end position="108"/>
    </location>
</feature>
<dbReference type="InterPro" id="IPR013783">
    <property type="entry name" value="Ig-like_fold"/>
</dbReference>
<dbReference type="InterPro" id="IPR003598">
    <property type="entry name" value="Ig_sub2"/>
</dbReference>
<dbReference type="InterPro" id="IPR013098">
    <property type="entry name" value="Ig_I-set"/>
</dbReference>
<proteinExistence type="predicted"/>
<dbReference type="PANTHER" id="PTHR47633:SF4">
    <property type="entry name" value="MYOPALLADIN ISOFORM X1"/>
    <property type="match status" value="1"/>
</dbReference>
<dbReference type="SMART" id="SM00409">
    <property type="entry name" value="IG"/>
    <property type="match status" value="1"/>
</dbReference>
<organism evidence="6 7">
    <name type="scientific">Rhamnusium bicolor</name>
    <dbReference type="NCBI Taxonomy" id="1586634"/>
    <lineage>
        <taxon>Eukaryota</taxon>
        <taxon>Metazoa</taxon>
        <taxon>Ecdysozoa</taxon>
        <taxon>Arthropoda</taxon>
        <taxon>Hexapoda</taxon>
        <taxon>Insecta</taxon>
        <taxon>Pterygota</taxon>
        <taxon>Neoptera</taxon>
        <taxon>Endopterygota</taxon>
        <taxon>Coleoptera</taxon>
        <taxon>Polyphaga</taxon>
        <taxon>Cucujiformia</taxon>
        <taxon>Chrysomeloidea</taxon>
        <taxon>Cerambycidae</taxon>
        <taxon>Lepturinae</taxon>
        <taxon>Rhagiini</taxon>
        <taxon>Rhamnusium</taxon>
    </lineage>
</organism>